<dbReference type="RefSeq" id="WP_379910938.1">
    <property type="nucleotide sequence ID" value="NZ_JBHSWE010000001.1"/>
</dbReference>
<accession>A0ABW2A551</accession>
<evidence type="ECO:0000313" key="2">
    <source>
        <dbReference type="EMBL" id="MFC6672501.1"/>
    </source>
</evidence>
<evidence type="ECO:0000256" key="1">
    <source>
        <dbReference type="SAM" id="Coils"/>
    </source>
</evidence>
<comment type="caution">
    <text evidence="2">The sequence shown here is derived from an EMBL/GenBank/DDBJ whole genome shotgun (WGS) entry which is preliminary data.</text>
</comment>
<dbReference type="EMBL" id="JBHSWE010000001">
    <property type="protein sequence ID" value="MFC6672501.1"/>
    <property type="molecule type" value="Genomic_DNA"/>
</dbReference>
<sequence length="256" mass="29107">MKKRSQVLLLIATPLLIAALGVGSYLSYQSIQSQHEENLKDLERFGFTITPSSPYTESTGELGAKQLPATFAESELSPTQKVIYGLMKDKERLLAENRQLKARMETLEQKVGELEAYREINERFAPKTFDEEVTEVAQDLKTFLMRLPEAERFSDRQIDIMTAASAREYRRFVSQNRLMTGDLDRKRIVNEHLPGYAFCVGDAATIATNSGDEERMLAQYFRTDDSSRLSEPLRQDLQTVIEPCELALRKALDATL</sequence>
<feature type="coiled-coil region" evidence="1">
    <location>
        <begin position="90"/>
        <end position="117"/>
    </location>
</feature>
<name>A0ABW2A551_9GAMM</name>
<dbReference type="Proteomes" id="UP001596422">
    <property type="component" value="Unassembled WGS sequence"/>
</dbReference>
<keyword evidence="1" id="KW-0175">Coiled coil</keyword>
<organism evidence="2 3">
    <name type="scientific">Marinobacterium aestuariivivens</name>
    <dbReference type="NCBI Taxonomy" id="1698799"/>
    <lineage>
        <taxon>Bacteria</taxon>
        <taxon>Pseudomonadati</taxon>
        <taxon>Pseudomonadota</taxon>
        <taxon>Gammaproteobacteria</taxon>
        <taxon>Oceanospirillales</taxon>
        <taxon>Oceanospirillaceae</taxon>
        <taxon>Marinobacterium</taxon>
    </lineage>
</organism>
<evidence type="ECO:0000313" key="3">
    <source>
        <dbReference type="Proteomes" id="UP001596422"/>
    </source>
</evidence>
<protein>
    <recommendedName>
        <fullName evidence="4">OmpH family outer membrane protein</fullName>
    </recommendedName>
</protein>
<keyword evidence="3" id="KW-1185">Reference proteome</keyword>
<proteinExistence type="predicted"/>
<gene>
    <name evidence="2" type="ORF">ACFQDL_22350</name>
</gene>
<evidence type="ECO:0008006" key="4">
    <source>
        <dbReference type="Google" id="ProtNLM"/>
    </source>
</evidence>
<reference evidence="3" key="1">
    <citation type="journal article" date="2019" name="Int. J. Syst. Evol. Microbiol.">
        <title>The Global Catalogue of Microorganisms (GCM) 10K type strain sequencing project: providing services to taxonomists for standard genome sequencing and annotation.</title>
        <authorList>
            <consortium name="The Broad Institute Genomics Platform"/>
            <consortium name="The Broad Institute Genome Sequencing Center for Infectious Disease"/>
            <person name="Wu L."/>
            <person name="Ma J."/>
        </authorList>
    </citation>
    <scope>NUCLEOTIDE SEQUENCE [LARGE SCALE GENOMIC DNA]</scope>
    <source>
        <strain evidence="3">NBRC 111756</strain>
    </source>
</reference>